<feature type="signal peptide" evidence="1">
    <location>
        <begin position="1"/>
        <end position="20"/>
    </location>
</feature>
<keyword evidence="1" id="KW-0732">Signal</keyword>
<evidence type="ECO:0000313" key="2">
    <source>
        <dbReference type="EMBL" id="THD85369.1"/>
    </source>
</evidence>
<dbReference type="Proteomes" id="UP000309450">
    <property type="component" value="Unassembled WGS sequence"/>
</dbReference>
<dbReference type="AlphaFoldDB" id="A0A4S3MS44"/>
<keyword evidence="3" id="KW-1185">Reference proteome</keyword>
<comment type="caution">
    <text evidence="2">The sequence shown here is derived from an EMBL/GenBank/DDBJ whole genome shotgun (WGS) entry which is preliminary data.</text>
</comment>
<evidence type="ECO:0008006" key="4">
    <source>
        <dbReference type="Google" id="ProtNLM"/>
    </source>
</evidence>
<organism evidence="2 3">
    <name type="scientific">Aliigemmobacter aestuarii</name>
    <dbReference type="NCBI Taxonomy" id="1445661"/>
    <lineage>
        <taxon>Bacteria</taxon>
        <taxon>Pseudomonadati</taxon>
        <taxon>Pseudomonadota</taxon>
        <taxon>Alphaproteobacteria</taxon>
        <taxon>Rhodobacterales</taxon>
        <taxon>Paracoccaceae</taxon>
        <taxon>Aliigemmobacter</taxon>
    </lineage>
</organism>
<dbReference type="OrthoDB" id="7844595at2"/>
<accession>A0A4S3MS44</accession>
<evidence type="ECO:0000256" key="1">
    <source>
        <dbReference type="SAM" id="SignalP"/>
    </source>
</evidence>
<sequence length="241" mass="26491">MTARFVSALALALAPLWAGAAEASTFAPPEGCTAHLTVQARACRVSHYYTCTQDAAGDQWRADFDQEGIFFLSRIDREAQWVESIDLFPMVRQTLDPNPQDPASFSGLLETGEDSFAFGLSKDDGVRSTVRGFDRLTGKTVTIDGVTLSETLFEFTETDTKGNVLRRSRGNEYIHPEWRLFFAGPSEWDNGGDWLPVDGSPVRFIFPGEPGFLATEPLFDCDAILSSLPALPEGGARDDRL</sequence>
<protein>
    <recommendedName>
        <fullName evidence="4">DUF3108 domain-containing protein</fullName>
    </recommendedName>
</protein>
<dbReference type="RefSeq" id="WP_136393743.1">
    <property type="nucleotide sequence ID" value="NZ_SSND01000001.1"/>
</dbReference>
<feature type="chain" id="PRO_5020283373" description="DUF3108 domain-containing protein" evidence="1">
    <location>
        <begin position="21"/>
        <end position="241"/>
    </location>
</feature>
<name>A0A4S3MS44_9RHOB</name>
<proteinExistence type="predicted"/>
<gene>
    <name evidence="2" type="ORF">E7811_06630</name>
</gene>
<evidence type="ECO:0000313" key="3">
    <source>
        <dbReference type="Proteomes" id="UP000309450"/>
    </source>
</evidence>
<dbReference type="EMBL" id="SSND01000001">
    <property type="protein sequence ID" value="THD85369.1"/>
    <property type="molecule type" value="Genomic_DNA"/>
</dbReference>
<reference evidence="2 3" key="1">
    <citation type="submission" date="2019-04" db="EMBL/GenBank/DDBJ databases">
        <title>Draft genome sequence of Gemmobacter aestuarii sp. nov.</title>
        <authorList>
            <person name="Hameed A."/>
            <person name="Lin S.-Y."/>
            <person name="Shahina M."/>
            <person name="Lai W.-A."/>
            <person name="Young C.-C."/>
        </authorList>
    </citation>
    <scope>NUCLEOTIDE SEQUENCE [LARGE SCALE GENOMIC DNA]</scope>
    <source>
        <strain evidence="2 3">CC-PW-75</strain>
    </source>
</reference>